<name>A0A098TMW7_9CYAN</name>
<dbReference type="AlphaFoldDB" id="A0A098TMW7"/>
<evidence type="ECO:0000313" key="2">
    <source>
        <dbReference type="Proteomes" id="UP000030170"/>
    </source>
</evidence>
<comment type="caution">
    <text evidence="1">The sequence shown here is derived from an EMBL/GenBank/DDBJ whole genome shotgun (WGS) entry which is preliminary data.</text>
</comment>
<reference evidence="1 2" key="1">
    <citation type="journal article" date="2014" name="Mol. Ecol.">
        <title>Evolution of Synechococcus.</title>
        <authorList>
            <person name="Dvorak P."/>
            <person name="Casamatta D."/>
            <person name="Hasler P."/>
            <person name="Poulickova A."/>
            <person name="Ondrej V."/>
            <person name="Sanges R."/>
        </authorList>
    </citation>
    <scope>NUCLEOTIDE SEQUENCE [LARGE SCALE GENOMIC DNA]</scope>
    <source>
        <strain evidence="1 2">CAUP A 1101</strain>
    </source>
</reference>
<protein>
    <submittedName>
        <fullName evidence="1">Uncharacterized protein</fullName>
    </submittedName>
</protein>
<gene>
    <name evidence="1" type="ORF">DO97_19130</name>
</gene>
<accession>A0A098TMW7</accession>
<organism evidence="1 2">
    <name type="scientific">Neosynechococcus sphagnicola sy1</name>
    <dbReference type="NCBI Taxonomy" id="1497020"/>
    <lineage>
        <taxon>Bacteria</taxon>
        <taxon>Bacillati</taxon>
        <taxon>Cyanobacteriota</taxon>
        <taxon>Cyanophyceae</taxon>
        <taxon>Neosynechococcales</taxon>
        <taxon>Neosynechococcaceae</taxon>
        <taxon>Neosynechococcus</taxon>
    </lineage>
</organism>
<sequence>MTAIAIGVLILMGLIGGKFVAASTLNFPYASIRDDCAPWDGAAVTIRLSQRPDHCQFTHYPAIEIRLWMGRNELMPKLPASYSLPSNAQNSQGVVILCDRPNHCQTAQSSRIWLDAIYPDTTAKGSYSIQVDGKNLEGHFHTEKWCTQRVLCG</sequence>
<proteinExistence type="predicted"/>
<dbReference type="EMBL" id="JJML01000007">
    <property type="protein sequence ID" value="KGF73586.1"/>
    <property type="molecule type" value="Genomic_DNA"/>
</dbReference>
<evidence type="ECO:0000313" key="1">
    <source>
        <dbReference type="EMBL" id="KGF73586.1"/>
    </source>
</evidence>
<dbReference type="Proteomes" id="UP000030170">
    <property type="component" value="Unassembled WGS sequence"/>
</dbReference>
<keyword evidence="2" id="KW-1185">Reference proteome</keyword>